<feature type="domain" description="HD-GYP" evidence="1">
    <location>
        <begin position="1"/>
        <end position="88"/>
    </location>
</feature>
<dbReference type="Pfam" id="PF13487">
    <property type="entry name" value="HD_5"/>
    <property type="match status" value="1"/>
</dbReference>
<evidence type="ECO:0000313" key="3">
    <source>
        <dbReference type="Proteomes" id="UP001557484"/>
    </source>
</evidence>
<keyword evidence="3" id="KW-1185">Reference proteome</keyword>
<dbReference type="CDD" id="cd00077">
    <property type="entry name" value="HDc"/>
    <property type="match status" value="1"/>
</dbReference>
<sequence length="88" mass="9964">MIHQRHESVDGSGYPRWLKVEQILLEARILAVADVIESMVSHRPYRAARGIEEALAEIEAGRGRTYDTEVADASLKLFREDGFELPVQ</sequence>
<dbReference type="EMBL" id="JBFRYB010000001">
    <property type="protein sequence ID" value="MEX1663891.1"/>
    <property type="molecule type" value="Genomic_DNA"/>
</dbReference>
<dbReference type="Gene3D" id="1.10.3210.10">
    <property type="entry name" value="Hypothetical protein af1432"/>
    <property type="match status" value="1"/>
</dbReference>
<evidence type="ECO:0000313" key="2">
    <source>
        <dbReference type="EMBL" id="MEX1663891.1"/>
    </source>
</evidence>
<protein>
    <submittedName>
        <fullName evidence="2">HD-GYP domain-containing protein</fullName>
        <ecNumber evidence="2">3.1.4.-</ecNumber>
    </submittedName>
</protein>
<proteinExistence type="predicted"/>
<gene>
    <name evidence="2" type="ORF">AB4875_00255</name>
</gene>
<reference evidence="2 3" key="1">
    <citation type="journal article" date="2011" name="Int. J. Syst. Evol. Microbiol.">
        <title>Zhongshania antarctica gen. nov., sp. nov. and Zhongshania guokunii sp. nov., gammaproteobacteria respectively isolated from coastal attached (fast) ice and surface seawater of the Antarctic.</title>
        <authorList>
            <person name="Li H.J."/>
            <person name="Zhang X.Y."/>
            <person name="Chen C.X."/>
            <person name="Zhang Y.J."/>
            <person name="Gao Z.M."/>
            <person name="Yu Y."/>
            <person name="Chen X.L."/>
            <person name="Chen B."/>
            <person name="Zhang Y.Z."/>
        </authorList>
    </citation>
    <scope>NUCLEOTIDE SEQUENCE [LARGE SCALE GENOMIC DNA]</scope>
    <source>
        <strain evidence="2 3">R06B22</strain>
    </source>
</reference>
<dbReference type="PROSITE" id="PS51832">
    <property type="entry name" value="HD_GYP"/>
    <property type="match status" value="1"/>
</dbReference>
<evidence type="ECO:0000259" key="1">
    <source>
        <dbReference type="PROSITE" id="PS51832"/>
    </source>
</evidence>
<organism evidence="2 3">
    <name type="scientific">Zhongshania arctica</name>
    <dbReference type="NCBI Taxonomy" id="3238302"/>
    <lineage>
        <taxon>Bacteria</taxon>
        <taxon>Pseudomonadati</taxon>
        <taxon>Pseudomonadota</taxon>
        <taxon>Gammaproteobacteria</taxon>
        <taxon>Cellvibrionales</taxon>
        <taxon>Spongiibacteraceae</taxon>
        <taxon>Zhongshania</taxon>
    </lineage>
</organism>
<keyword evidence="2" id="KW-0378">Hydrolase</keyword>
<dbReference type="GO" id="GO:0016787">
    <property type="term" value="F:hydrolase activity"/>
    <property type="evidence" value="ECO:0007669"/>
    <property type="project" value="UniProtKB-KW"/>
</dbReference>
<dbReference type="RefSeq" id="WP_368374020.1">
    <property type="nucleotide sequence ID" value="NZ_JBFRYB010000001.1"/>
</dbReference>
<dbReference type="PANTHER" id="PTHR43155">
    <property type="entry name" value="CYCLIC DI-GMP PHOSPHODIESTERASE PA4108-RELATED"/>
    <property type="match status" value="1"/>
</dbReference>
<dbReference type="Proteomes" id="UP001557484">
    <property type="component" value="Unassembled WGS sequence"/>
</dbReference>
<dbReference type="InterPro" id="IPR003607">
    <property type="entry name" value="HD/PDEase_dom"/>
</dbReference>
<comment type="caution">
    <text evidence="2">The sequence shown here is derived from an EMBL/GenBank/DDBJ whole genome shotgun (WGS) entry which is preliminary data.</text>
</comment>
<dbReference type="EC" id="3.1.4.-" evidence="2"/>
<name>A0ABV3TQM1_9GAMM</name>
<dbReference type="PANTHER" id="PTHR43155:SF2">
    <property type="entry name" value="CYCLIC DI-GMP PHOSPHODIESTERASE PA4108"/>
    <property type="match status" value="1"/>
</dbReference>
<dbReference type="InterPro" id="IPR037522">
    <property type="entry name" value="HD_GYP_dom"/>
</dbReference>
<accession>A0ABV3TQM1</accession>
<dbReference type="SUPFAM" id="SSF109604">
    <property type="entry name" value="HD-domain/PDEase-like"/>
    <property type="match status" value="1"/>
</dbReference>